<organism evidence="2 3">
    <name type="scientific">Anaerobacillus alkalilacustris</name>
    <dbReference type="NCBI Taxonomy" id="393763"/>
    <lineage>
        <taxon>Bacteria</taxon>
        <taxon>Bacillati</taxon>
        <taxon>Bacillota</taxon>
        <taxon>Bacilli</taxon>
        <taxon>Bacillales</taxon>
        <taxon>Bacillaceae</taxon>
        <taxon>Anaerobacillus</taxon>
    </lineage>
</organism>
<comment type="caution">
    <text evidence="2">The sequence shown here is derived from an EMBL/GenBank/DDBJ whole genome shotgun (WGS) entry which is preliminary data.</text>
</comment>
<keyword evidence="3" id="KW-1185">Reference proteome</keyword>
<dbReference type="Pfam" id="PF00248">
    <property type="entry name" value="Aldo_ket_red"/>
    <property type="match status" value="1"/>
</dbReference>
<name>A0A1S2LRW6_9BACI</name>
<protein>
    <recommendedName>
        <fullName evidence="1">NADP-dependent oxidoreductase domain-containing protein</fullName>
    </recommendedName>
</protein>
<dbReference type="InterPro" id="IPR050523">
    <property type="entry name" value="AKR_Detox_Biosynth"/>
</dbReference>
<dbReference type="GO" id="GO:0005829">
    <property type="term" value="C:cytosol"/>
    <property type="evidence" value="ECO:0007669"/>
    <property type="project" value="TreeGrafter"/>
</dbReference>
<evidence type="ECO:0000313" key="2">
    <source>
        <dbReference type="EMBL" id="OIJ15126.1"/>
    </source>
</evidence>
<dbReference type="Proteomes" id="UP000179524">
    <property type="component" value="Unassembled WGS sequence"/>
</dbReference>
<reference evidence="2 3" key="1">
    <citation type="submission" date="2016-10" db="EMBL/GenBank/DDBJ databases">
        <title>Draft genome sequences of four alkaliphilic bacteria belonging to the Anaerobacillus genus.</title>
        <authorList>
            <person name="Bassil N.M."/>
            <person name="Lloyd J.R."/>
        </authorList>
    </citation>
    <scope>NUCLEOTIDE SEQUENCE [LARGE SCALE GENOMIC DNA]</scope>
    <source>
        <strain evidence="2 3">DSM 18345</strain>
    </source>
</reference>
<proteinExistence type="predicted"/>
<sequence length="301" mass="35261">MLKVYLHGNFSISKIVIGCMRMHEWGLNLQQRTDFVEWCIDQGITTFDHADIYGGNHHNEALFGEVLQMKPELREKIEIITKCSICVPNDENPNIKTRYFNTDRDYIFKQVNNSLEKLQCEYIDLLLIHMHDLLVNPKELNGTLKQLKDEGKVKYFGLSNHNPLEFDTLQKYVDVKFVTHQFMLHPLGIENYKNGTMTHCLKEGIHPMFWSPLAGGRIFNPKNAFEENMKNVLESIRQEHHLENIDEVIYKWLLKHSSDPVIVLGTGNRERIKRALNSIGGIQMTREQWYKILTEAGYELW</sequence>
<dbReference type="SUPFAM" id="SSF51430">
    <property type="entry name" value="NAD(P)-linked oxidoreductase"/>
    <property type="match status" value="1"/>
</dbReference>
<dbReference type="Gene3D" id="3.20.20.100">
    <property type="entry name" value="NADP-dependent oxidoreductase domain"/>
    <property type="match status" value="1"/>
</dbReference>
<evidence type="ECO:0000259" key="1">
    <source>
        <dbReference type="Pfam" id="PF00248"/>
    </source>
</evidence>
<gene>
    <name evidence="2" type="ORF">BKP37_06820</name>
</gene>
<dbReference type="PANTHER" id="PTHR43364">
    <property type="entry name" value="NADH-SPECIFIC METHYLGLYOXAL REDUCTASE-RELATED"/>
    <property type="match status" value="1"/>
</dbReference>
<accession>A0A1S2LRW6</accession>
<dbReference type="InterPro" id="IPR036812">
    <property type="entry name" value="NAD(P)_OxRdtase_dom_sf"/>
</dbReference>
<dbReference type="EMBL" id="MLQR01000014">
    <property type="protein sequence ID" value="OIJ15126.1"/>
    <property type="molecule type" value="Genomic_DNA"/>
</dbReference>
<feature type="domain" description="NADP-dependent oxidoreductase" evidence="1">
    <location>
        <begin position="14"/>
        <end position="291"/>
    </location>
</feature>
<evidence type="ECO:0000313" key="3">
    <source>
        <dbReference type="Proteomes" id="UP000179524"/>
    </source>
</evidence>
<dbReference type="InterPro" id="IPR023210">
    <property type="entry name" value="NADP_OxRdtase_dom"/>
</dbReference>
<dbReference type="PANTHER" id="PTHR43364:SF1">
    <property type="entry name" value="OXIDOREDUCTASE YDHF"/>
    <property type="match status" value="1"/>
</dbReference>
<dbReference type="AlphaFoldDB" id="A0A1S2LRW6"/>